<dbReference type="Proteomes" id="UP000886998">
    <property type="component" value="Unassembled WGS sequence"/>
</dbReference>
<evidence type="ECO:0000256" key="2">
    <source>
        <dbReference type="ARBA" id="ARBA00022763"/>
    </source>
</evidence>
<evidence type="ECO:0000313" key="6">
    <source>
        <dbReference type="Proteomes" id="UP000886998"/>
    </source>
</evidence>
<proteinExistence type="predicted"/>
<dbReference type="GO" id="GO:0006281">
    <property type="term" value="P:DNA repair"/>
    <property type="evidence" value="ECO:0007669"/>
    <property type="project" value="InterPro"/>
</dbReference>
<evidence type="ECO:0000313" key="5">
    <source>
        <dbReference type="EMBL" id="GFY69422.1"/>
    </source>
</evidence>
<feature type="domain" description="DNA endonuclease activator Ctp1 C-terminal" evidence="4">
    <location>
        <begin position="57"/>
        <end position="82"/>
    </location>
</feature>
<accession>A0A8X6YEZ2</accession>
<keyword evidence="2" id="KW-0227">DNA damage</keyword>
<comment type="subcellular location">
    <subcellularLocation>
        <location evidence="1">Nucleus</location>
    </subcellularLocation>
</comment>
<dbReference type="AlphaFoldDB" id="A0A8X6YEZ2"/>
<protein>
    <recommendedName>
        <fullName evidence="4">DNA endonuclease activator Ctp1 C-terminal domain-containing protein</fullName>
    </recommendedName>
</protein>
<dbReference type="GO" id="GO:0005634">
    <property type="term" value="C:nucleus"/>
    <property type="evidence" value="ECO:0007669"/>
    <property type="project" value="UniProtKB-SubCell"/>
</dbReference>
<keyword evidence="6" id="KW-1185">Reference proteome</keyword>
<dbReference type="EMBL" id="BMAV01017603">
    <property type="protein sequence ID" value="GFY69422.1"/>
    <property type="molecule type" value="Genomic_DNA"/>
</dbReference>
<name>A0A8X6YEZ2_9ARAC</name>
<organism evidence="5 6">
    <name type="scientific">Trichonephila inaurata madagascariensis</name>
    <dbReference type="NCBI Taxonomy" id="2747483"/>
    <lineage>
        <taxon>Eukaryota</taxon>
        <taxon>Metazoa</taxon>
        <taxon>Ecdysozoa</taxon>
        <taxon>Arthropoda</taxon>
        <taxon>Chelicerata</taxon>
        <taxon>Arachnida</taxon>
        <taxon>Araneae</taxon>
        <taxon>Araneomorphae</taxon>
        <taxon>Entelegynae</taxon>
        <taxon>Araneoidea</taxon>
        <taxon>Nephilidae</taxon>
        <taxon>Trichonephila</taxon>
        <taxon>Trichonephila inaurata</taxon>
    </lineage>
</organism>
<gene>
    <name evidence="5" type="primary">AVEN_57378_1</name>
    <name evidence="5" type="ORF">TNIN_19671</name>
</gene>
<evidence type="ECO:0000256" key="1">
    <source>
        <dbReference type="ARBA" id="ARBA00004123"/>
    </source>
</evidence>
<sequence length="133" mass="16080">MASSWSVDFDKLPSREPQVNYKYYKPVPRKKRERKQLKARTCPDCEKYYAFNPNSKLQESSRHRDYERPKTPPFFWELDFPEHLEPTDGGEYKFSKAINTKKRLKISKITNQFIFTQESIHNFTVEVCIKWKH</sequence>
<comment type="caution">
    <text evidence="5">The sequence shown here is derived from an EMBL/GenBank/DDBJ whole genome shotgun (WGS) entry which is preliminary data.</text>
</comment>
<dbReference type="Pfam" id="PF08573">
    <property type="entry name" value="SAE2"/>
    <property type="match status" value="1"/>
</dbReference>
<evidence type="ECO:0000256" key="3">
    <source>
        <dbReference type="ARBA" id="ARBA00023242"/>
    </source>
</evidence>
<evidence type="ECO:0000259" key="4">
    <source>
        <dbReference type="Pfam" id="PF08573"/>
    </source>
</evidence>
<reference evidence="5" key="1">
    <citation type="submission" date="2020-08" db="EMBL/GenBank/DDBJ databases">
        <title>Multicomponent nature underlies the extraordinary mechanical properties of spider dragline silk.</title>
        <authorList>
            <person name="Kono N."/>
            <person name="Nakamura H."/>
            <person name="Mori M."/>
            <person name="Yoshida Y."/>
            <person name="Ohtoshi R."/>
            <person name="Malay A.D."/>
            <person name="Moran D.A.P."/>
            <person name="Tomita M."/>
            <person name="Numata K."/>
            <person name="Arakawa K."/>
        </authorList>
    </citation>
    <scope>NUCLEOTIDE SEQUENCE</scope>
</reference>
<dbReference type="InterPro" id="IPR013882">
    <property type="entry name" value="Ctp1_C"/>
</dbReference>
<dbReference type="OrthoDB" id="5801062at2759"/>
<keyword evidence="3" id="KW-0539">Nucleus</keyword>